<dbReference type="SMART" id="SM00298">
    <property type="entry name" value="CHROMO"/>
    <property type="match status" value="1"/>
</dbReference>
<dbReference type="AlphaFoldDB" id="A0A1J9PZF1"/>
<reference evidence="5 6" key="1">
    <citation type="submission" date="2015-08" db="EMBL/GenBank/DDBJ databases">
        <title>Emmonsia species relationships and genome sequence.</title>
        <authorList>
            <person name="Cuomo C.A."/>
            <person name="Schwartz I.S."/>
            <person name="Kenyon C."/>
            <person name="De Hoog G.S."/>
            <person name="Govender N.P."/>
            <person name="Botha A."/>
            <person name="Moreno L."/>
            <person name="De Vries M."/>
            <person name="Munoz J.F."/>
            <person name="Stielow J.B."/>
        </authorList>
    </citation>
    <scope>NUCLEOTIDE SEQUENCE [LARGE SCALE GENOMIC DNA]</scope>
    <source>
        <strain evidence="5 6">EI222</strain>
    </source>
</reference>
<organism evidence="5 6">
    <name type="scientific">Blastomyces percursus</name>
    <dbReference type="NCBI Taxonomy" id="1658174"/>
    <lineage>
        <taxon>Eukaryota</taxon>
        <taxon>Fungi</taxon>
        <taxon>Dikarya</taxon>
        <taxon>Ascomycota</taxon>
        <taxon>Pezizomycotina</taxon>
        <taxon>Eurotiomycetes</taxon>
        <taxon>Eurotiomycetidae</taxon>
        <taxon>Onygenales</taxon>
        <taxon>Ajellomycetaceae</taxon>
        <taxon>Blastomyces</taxon>
    </lineage>
</organism>
<evidence type="ECO:0000259" key="4">
    <source>
        <dbReference type="PROSITE" id="PS50013"/>
    </source>
</evidence>
<dbReference type="InterPro" id="IPR016197">
    <property type="entry name" value="Chromo-like_dom_sf"/>
</dbReference>
<sequence>MAEQFDCAHTEPTLRTGDFAFLNLARKGEKGYVMPNAFKLSPLRIGPFEIVEKVSDVTFRLRLPPSWQKTLLRPLDLEHPPPEPVTVDNQLQFEIEKILSQRTQNGKTYLHIKWKGYDEPTWEPREVIASDTPDLVKAFAAKRPRGRPPLKRS</sequence>
<dbReference type="GO" id="GO:0006338">
    <property type="term" value="P:chromatin remodeling"/>
    <property type="evidence" value="ECO:0007669"/>
    <property type="project" value="UniProtKB-ARBA"/>
</dbReference>
<evidence type="ECO:0000313" key="6">
    <source>
        <dbReference type="Proteomes" id="UP000242791"/>
    </source>
</evidence>
<gene>
    <name evidence="5" type="ORF">ACJ73_07395</name>
</gene>
<dbReference type="Pfam" id="PF24626">
    <property type="entry name" value="SH3_Tf2-1"/>
    <property type="match status" value="1"/>
</dbReference>
<dbReference type="Gene3D" id="2.40.50.40">
    <property type="match status" value="1"/>
</dbReference>
<accession>A0A1J9PZF1</accession>
<protein>
    <recommendedName>
        <fullName evidence="4">Chromo domain-containing protein</fullName>
    </recommendedName>
</protein>
<evidence type="ECO:0000256" key="1">
    <source>
        <dbReference type="ARBA" id="ARBA00004123"/>
    </source>
</evidence>
<dbReference type="Pfam" id="PF00385">
    <property type="entry name" value="Chromo"/>
    <property type="match status" value="1"/>
</dbReference>
<evidence type="ECO:0000313" key="5">
    <source>
        <dbReference type="EMBL" id="OJD21266.1"/>
    </source>
</evidence>
<dbReference type="Proteomes" id="UP000242791">
    <property type="component" value="Unassembled WGS sequence"/>
</dbReference>
<dbReference type="SUPFAM" id="SSF54160">
    <property type="entry name" value="Chromo domain-like"/>
    <property type="match status" value="1"/>
</dbReference>
<dbReference type="PROSITE" id="PS50013">
    <property type="entry name" value="CHROMO_2"/>
    <property type="match status" value="1"/>
</dbReference>
<keyword evidence="6" id="KW-1185">Reference proteome</keyword>
<name>A0A1J9PZF1_9EURO</name>
<proteinExistence type="predicted"/>
<comment type="subcellular location">
    <subcellularLocation>
        <location evidence="1">Nucleus</location>
    </subcellularLocation>
</comment>
<dbReference type="InterPro" id="IPR000953">
    <property type="entry name" value="Chromo/chromo_shadow_dom"/>
</dbReference>
<dbReference type="EMBL" id="LGTZ01001486">
    <property type="protein sequence ID" value="OJD21266.1"/>
    <property type="molecule type" value="Genomic_DNA"/>
</dbReference>
<dbReference type="VEuPathDB" id="FungiDB:ACJ73_07395"/>
<dbReference type="PANTHER" id="PTHR22812">
    <property type="entry name" value="CHROMOBOX PROTEIN"/>
    <property type="match status" value="1"/>
</dbReference>
<dbReference type="GO" id="GO:0005634">
    <property type="term" value="C:nucleus"/>
    <property type="evidence" value="ECO:0007669"/>
    <property type="project" value="UniProtKB-SubCell"/>
</dbReference>
<dbReference type="STRING" id="1658174.A0A1J9PZF1"/>
<keyword evidence="3" id="KW-0539">Nucleus</keyword>
<comment type="subunit">
    <text evidence="2">Component of the NuA4 histone acetyltransferase complex.</text>
</comment>
<dbReference type="CDD" id="cd00024">
    <property type="entry name" value="CD_CSD"/>
    <property type="match status" value="1"/>
</dbReference>
<evidence type="ECO:0000256" key="3">
    <source>
        <dbReference type="ARBA" id="ARBA00023242"/>
    </source>
</evidence>
<dbReference type="InterPro" id="IPR056924">
    <property type="entry name" value="SH3_Tf2-1"/>
</dbReference>
<feature type="domain" description="Chromo" evidence="4">
    <location>
        <begin position="93"/>
        <end position="151"/>
    </location>
</feature>
<dbReference type="InterPro" id="IPR023780">
    <property type="entry name" value="Chromo_domain"/>
</dbReference>
<comment type="caution">
    <text evidence="5">The sequence shown here is derived from an EMBL/GenBank/DDBJ whole genome shotgun (WGS) entry which is preliminary data.</text>
</comment>
<evidence type="ECO:0000256" key="2">
    <source>
        <dbReference type="ARBA" id="ARBA00011353"/>
    </source>
</evidence>
<dbReference type="OrthoDB" id="4504104at2759"/>
<dbReference type="InterPro" id="IPR051219">
    <property type="entry name" value="Heterochromatin_chromo-domain"/>
</dbReference>